<dbReference type="CDD" id="cd05568">
    <property type="entry name" value="PTS_IIB_bgl_like"/>
    <property type="match status" value="1"/>
</dbReference>
<dbReference type="GO" id="GO:0006355">
    <property type="term" value="P:regulation of DNA-templated transcription"/>
    <property type="evidence" value="ECO:0007669"/>
    <property type="project" value="InterPro"/>
</dbReference>
<feature type="domain" description="PTS EIIB type-2" evidence="6">
    <location>
        <begin position="404"/>
        <end position="494"/>
    </location>
</feature>
<keyword evidence="1" id="KW-0808">Transferase</keyword>
<evidence type="ECO:0000256" key="3">
    <source>
        <dbReference type="ARBA" id="ARBA00023015"/>
    </source>
</evidence>
<dbReference type="InterPro" id="IPR007737">
    <property type="entry name" value="Mga_HTH"/>
</dbReference>
<keyword evidence="5" id="KW-0804">Transcription</keyword>
<organism evidence="8 9">
    <name type="scientific">Mammaliicoccus vitulinus</name>
    <dbReference type="NCBI Taxonomy" id="71237"/>
    <lineage>
        <taxon>Bacteria</taxon>
        <taxon>Bacillati</taxon>
        <taxon>Bacillota</taxon>
        <taxon>Bacilli</taxon>
        <taxon>Bacillales</taxon>
        <taxon>Staphylococcaceae</taxon>
        <taxon>Mammaliicoccus</taxon>
    </lineage>
</organism>
<dbReference type="PANTHER" id="PTHR30185">
    <property type="entry name" value="CRYPTIC BETA-GLUCOSIDE BGL OPERON ANTITERMINATOR"/>
    <property type="match status" value="1"/>
</dbReference>
<dbReference type="InterPro" id="IPR036095">
    <property type="entry name" value="PTS_EIIB-like_sf"/>
</dbReference>
<reference evidence="8 9" key="1">
    <citation type="journal article" date="2016" name="Front. Microbiol.">
        <title>Comprehensive Phylogenetic Analysis of Bovine Non-aureus Staphylococci Species Based on Whole-Genome Sequencing.</title>
        <authorList>
            <person name="Naushad S."/>
            <person name="Barkema H.W."/>
            <person name="Luby C."/>
            <person name="Condas L.A."/>
            <person name="Nobrega D.B."/>
            <person name="Carson D.A."/>
            <person name="De Buck J."/>
        </authorList>
    </citation>
    <scope>NUCLEOTIDE SEQUENCE [LARGE SCALE GENOMIC DNA]</scope>
    <source>
        <strain evidence="8 9">SNUC 2204</strain>
    </source>
</reference>
<evidence type="ECO:0000313" key="9">
    <source>
        <dbReference type="Proteomes" id="UP000241209"/>
    </source>
</evidence>
<evidence type="ECO:0000313" key="8">
    <source>
        <dbReference type="EMBL" id="PTI30419.1"/>
    </source>
</evidence>
<dbReference type="Gene3D" id="1.10.1790.10">
    <property type="entry name" value="PRD domain"/>
    <property type="match status" value="2"/>
</dbReference>
<dbReference type="InterPro" id="IPR011608">
    <property type="entry name" value="PRD"/>
</dbReference>
<dbReference type="Pfam" id="PF08279">
    <property type="entry name" value="HTH_11"/>
    <property type="match status" value="1"/>
</dbReference>
<evidence type="ECO:0000256" key="5">
    <source>
        <dbReference type="ARBA" id="ARBA00023163"/>
    </source>
</evidence>
<dbReference type="Gene3D" id="3.40.50.2300">
    <property type="match status" value="1"/>
</dbReference>
<sequence>MKGDNQEKLISYLLNAHSFVDSSSLAKHLDVSTKTIYRLVKRINNFYKEPLIISEKGKGYRIDDREYIEQHEIGQFHQNDLLSPIERRNMITKELLLISPKTISLFNIFERYYISESVLNTDEKKIEEMLKQFNLKLERKKRHLSIKGAESNIRHALLELIGEGKLANLSAYNGMDQTEDRDSHFVQEQINTIENYKGIIIPYPYNVNIFSHLYILIMRFRKRGVINGDKNRETQEIMKLKNEYQSFYRMSDMVIGNIEKYLHTQLPQNERIYLFEYLISSRFETQNIQNNEEDMKYSKDVIDITNALIKGASHELNHSFKNADLEQQLLKHVKPMLNRIEHGLIVKNTLIGQIKIEYPLVFKVISNISEQISEHYSIKKINQDEIGFLTLYFAKELERNPVKIRTLITCTTGIGTSELLKTKIDRNVPEIEIVDVKSSFDLTQEDLKMIDLIISTVHIPNVEAIPLVVISAMFNKNDQIKLRKMIEMIGDINE</sequence>
<protein>
    <submittedName>
        <fullName evidence="8">Transcription antiterminator</fullName>
    </submittedName>
</protein>
<name>A0A2T4PVE9_9STAP</name>
<dbReference type="AlphaFoldDB" id="A0A2T4PVE9"/>
<dbReference type="PROSITE" id="PS51372">
    <property type="entry name" value="PRD_2"/>
    <property type="match status" value="2"/>
</dbReference>
<accession>A0A2T4PVE9</accession>
<feature type="domain" description="PRD" evidence="7">
    <location>
        <begin position="296"/>
        <end position="403"/>
    </location>
</feature>
<dbReference type="GO" id="GO:0008982">
    <property type="term" value="F:protein-N(PI)-phosphohistidine-sugar phosphotransferase activity"/>
    <property type="evidence" value="ECO:0007669"/>
    <property type="project" value="InterPro"/>
</dbReference>
<evidence type="ECO:0000256" key="2">
    <source>
        <dbReference type="ARBA" id="ARBA00022737"/>
    </source>
</evidence>
<dbReference type="InterPro" id="IPR036388">
    <property type="entry name" value="WH-like_DNA-bd_sf"/>
</dbReference>
<gene>
    <name evidence="8" type="ORF">BU072_03145</name>
</gene>
<evidence type="ECO:0000256" key="1">
    <source>
        <dbReference type="ARBA" id="ARBA00022679"/>
    </source>
</evidence>
<dbReference type="Pfam" id="PF05043">
    <property type="entry name" value="Mga"/>
    <property type="match status" value="1"/>
</dbReference>
<dbReference type="InterPro" id="IPR013196">
    <property type="entry name" value="HTH_11"/>
</dbReference>
<dbReference type="SUPFAM" id="SSF52794">
    <property type="entry name" value="PTS system IIB component-like"/>
    <property type="match status" value="1"/>
</dbReference>
<keyword evidence="3" id="KW-0805">Transcription regulation</keyword>
<comment type="caution">
    <text evidence="8">The sequence shown here is derived from an EMBL/GenBank/DDBJ whole genome shotgun (WGS) entry which is preliminary data.</text>
</comment>
<dbReference type="RefSeq" id="WP_107556720.1">
    <property type="nucleotide sequence ID" value="NZ_PZFK01000005.1"/>
</dbReference>
<keyword evidence="4" id="KW-0010">Activator</keyword>
<evidence type="ECO:0000256" key="4">
    <source>
        <dbReference type="ARBA" id="ARBA00023159"/>
    </source>
</evidence>
<evidence type="ECO:0000259" key="6">
    <source>
        <dbReference type="PROSITE" id="PS51099"/>
    </source>
</evidence>
<feature type="domain" description="PRD" evidence="7">
    <location>
        <begin position="177"/>
        <end position="288"/>
    </location>
</feature>
<dbReference type="InterPro" id="IPR013011">
    <property type="entry name" value="PTS_EIIB_2"/>
</dbReference>
<dbReference type="PANTHER" id="PTHR30185:SF18">
    <property type="entry name" value="TRANSCRIPTIONAL REGULATOR MTLR"/>
    <property type="match status" value="1"/>
</dbReference>
<dbReference type="SUPFAM" id="SSF63520">
    <property type="entry name" value="PTS-regulatory domain, PRD"/>
    <property type="match status" value="2"/>
</dbReference>
<dbReference type="Pfam" id="PF00874">
    <property type="entry name" value="PRD"/>
    <property type="match status" value="2"/>
</dbReference>
<keyword evidence="2" id="KW-0677">Repeat</keyword>
<evidence type="ECO:0000259" key="7">
    <source>
        <dbReference type="PROSITE" id="PS51372"/>
    </source>
</evidence>
<dbReference type="InterPro" id="IPR050661">
    <property type="entry name" value="BglG_antiterminators"/>
</dbReference>
<dbReference type="InterPro" id="IPR036634">
    <property type="entry name" value="PRD_sf"/>
</dbReference>
<dbReference type="GO" id="GO:0009401">
    <property type="term" value="P:phosphoenolpyruvate-dependent sugar phosphotransferase system"/>
    <property type="evidence" value="ECO:0007669"/>
    <property type="project" value="InterPro"/>
</dbReference>
<dbReference type="PROSITE" id="PS51099">
    <property type="entry name" value="PTS_EIIB_TYPE_2"/>
    <property type="match status" value="1"/>
</dbReference>
<dbReference type="Proteomes" id="UP000241209">
    <property type="component" value="Unassembled WGS sequence"/>
</dbReference>
<dbReference type="Gene3D" id="1.10.10.10">
    <property type="entry name" value="Winged helix-like DNA-binding domain superfamily/Winged helix DNA-binding domain"/>
    <property type="match status" value="1"/>
</dbReference>
<proteinExistence type="predicted"/>
<dbReference type="STRING" id="1167632.GCA_000286335_01223"/>
<dbReference type="EMBL" id="PZFK01000005">
    <property type="protein sequence ID" value="PTI30419.1"/>
    <property type="molecule type" value="Genomic_DNA"/>
</dbReference>